<gene>
    <name evidence="2" type="ORF">TM448B02463_0007</name>
</gene>
<sequence>MLLTEEEAREKECRDGSGVDGLGYSQKPTKWFPRCSASDCVMGWRWWDNPTAGKAINVQDKGDFFLVSKDELQQFINNALRPSPDRLGYCGLGGKPEE</sequence>
<organism evidence="2">
    <name type="scientific">viral metagenome</name>
    <dbReference type="NCBI Taxonomy" id="1070528"/>
    <lineage>
        <taxon>unclassified sequences</taxon>
        <taxon>metagenomes</taxon>
        <taxon>organismal metagenomes</taxon>
    </lineage>
</organism>
<dbReference type="EMBL" id="MT144914">
    <property type="protein sequence ID" value="QJI01308.1"/>
    <property type="molecule type" value="Genomic_DNA"/>
</dbReference>
<accession>A0A6M3XVV4</accession>
<proteinExistence type="predicted"/>
<evidence type="ECO:0000313" key="2">
    <source>
        <dbReference type="EMBL" id="QJI01308.1"/>
    </source>
</evidence>
<reference evidence="2" key="1">
    <citation type="submission" date="2020-03" db="EMBL/GenBank/DDBJ databases">
        <title>The deep terrestrial virosphere.</title>
        <authorList>
            <person name="Holmfeldt K."/>
            <person name="Nilsson E."/>
            <person name="Simone D."/>
            <person name="Lopez-Fernandez M."/>
            <person name="Wu X."/>
            <person name="de Brujin I."/>
            <person name="Lundin D."/>
            <person name="Andersson A."/>
            <person name="Bertilsson S."/>
            <person name="Dopson M."/>
        </authorList>
    </citation>
    <scope>NUCLEOTIDE SEQUENCE</scope>
    <source>
        <strain evidence="2">TM448B02463</strain>
    </source>
</reference>
<name>A0A6M3XVV4_9ZZZZ</name>
<feature type="region of interest" description="Disordered" evidence="1">
    <location>
        <begin position="1"/>
        <end position="25"/>
    </location>
</feature>
<feature type="compositionally biased region" description="Basic and acidic residues" evidence="1">
    <location>
        <begin position="1"/>
        <end position="17"/>
    </location>
</feature>
<protein>
    <submittedName>
        <fullName evidence="2">Uncharacterized protein</fullName>
    </submittedName>
</protein>
<dbReference type="AlphaFoldDB" id="A0A6M3XVV4"/>
<evidence type="ECO:0000256" key="1">
    <source>
        <dbReference type="SAM" id="MobiDB-lite"/>
    </source>
</evidence>